<evidence type="ECO:0000313" key="3">
    <source>
        <dbReference type="Proteomes" id="UP000438429"/>
    </source>
</evidence>
<dbReference type="Proteomes" id="UP000438429">
    <property type="component" value="Unassembled WGS sequence"/>
</dbReference>
<feature type="region of interest" description="Disordered" evidence="1">
    <location>
        <begin position="151"/>
        <end position="175"/>
    </location>
</feature>
<proteinExistence type="predicted"/>
<protein>
    <submittedName>
        <fullName evidence="2">Uncharacterized protein</fullName>
    </submittedName>
</protein>
<gene>
    <name evidence="2" type="ORF">F2P81_001584</name>
</gene>
<reference evidence="2 3" key="1">
    <citation type="submission" date="2019-06" db="EMBL/GenBank/DDBJ databases">
        <title>Draft genomes of female and male turbot (Scophthalmus maximus).</title>
        <authorList>
            <person name="Xu H."/>
            <person name="Xu X.-W."/>
            <person name="Shao C."/>
            <person name="Chen S."/>
        </authorList>
    </citation>
    <scope>NUCLEOTIDE SEQUENCE [LARGE SCALE GENOMIC DNA]</scope>
    <source>
        <strain evidence="2">Ysfricsl-2016a</strain>
        <tissue evidence="2">Blood</tissue>
    </source>
</reference>
<evidence type="ECO:0000256" key="1">
    <source>
        <dbReference type="SAM" id="MobiDB-lite"/>
    </source>
</evidence>
<name>A0A6A4TIG2_SCOMX</name>
<evidence type="ECO:0000313" key="2">
    <source>
        <dbReference type="EMBL" id="KAF0045055.1"/>
    </source>
</evidence>
<dbReference type="EMBL" id="VEVO01000002">
    <property type="protein sequence ID" value="KAF0045055.1"/>
    <property type="molecule type" value="Genomic_DNA"/>
</dbReference>
<accession>A0A6A4TIG2</accession>
<sequence length="370" mass="41403">MRVYADFRVCARACMHSAFALGSYDRDGSLPTVVIQPPRCLLSRVVPYGRTHQCSIWHMRSEETNRFSSGGDKREIVLSLRASQFTLIVSRLAFSALMLRANFSLFLPPPPPPFPSRNENVNGIERCKSVGFKRVATPCCTSHKFCRRAQLKDQKMSPKKQNNTETKINRKETQINRNETLNYQIGESGGFKYDSPYENLCIKADTYAPSVTFNLKCSFSKQTRRLTLNNIKGAVATERNPIHINSFTLQCIKEKQFCDNDMQKSGIAIENEIKTLSSGIDSTEQCLKCICGRHTDVHIRMNNAKSVFLISCRSSNEWNRKDASVMVTESAVQAAPMPRSDPGAPSDSGLTCLQADAKCDSDIMVCNAVV</sequence>
<comment type="caution">
    <text evidence="2">The sequence shown here is derived from an EMBL/GenBank/DDBJ whole genome shotgun (WGS) entry which is preliminary data.</text>
</comment>
<organism evidence="2 3">
    <name type="scientific">Scophthalmus maximus</name>
    <name type="common">Turbot</name>
    <name type="synonym">Psetta maxima</name>
    <dbReference type="NCBI Taxonomy" id="52904"/>
    <lineage>
        <taxon>Eukaryota</taxon>
        <taxon>Metazoa</taxon>
        <taxon>Chordata</taxon>
        <taxon>Craniata</taxon>
        <taxon>Vertebrata</taxon>
        <taxon>Euteleostomi</taxon>
        <taxon>Actinopterygii</taxon>
        <taxon>Neopterygii</taxon>
        <taxon>Teleostei</taxon>
        <taxon>Neoteleostei</taxon>
        <taxon>Acanthomorphata</taxon>
        <taxon>Carangaria</taxon>
        <taxon>Pleuronectiformes</taxon>
        <taxon>Pleuronectoidei</taxon>
        <taxon>Scophthalmidae</taxon>
        <taxon>Scophthalmus</taxon>
    </lineage>
</organism>
<dbReference type="AlphaFoldDB" id="A0A6A4TIG2"/>